<dbReference type="FunFam" id="3.40.630.10:FF:000084">
    <property type="entry name" value="Carboxypeptidase B2"/>
    <property type="match status" value="1"/>
</dbReference>
<gene>
    <name evidence="13" type="ORF">BINO364_LOCUS13733</name>
</gene>
<keyword evidence="9" id="KW-0482">Metalloprotease</keyword>
<evidence type="ECO:0000256" key="6">
    <source>
        <dbReference type="ARBA" id="ARBA00022729"/>
    </source>
</evidence>
<keyword evidence="7" id="KW-0378">Hydrolase</keyword>
<reference evidence="13" key="1">
    <citation type="submission" date="2021-12" db="EMBL/GenBank/DDBJ databases">
        <authorList>
            <person name="Martin H S."/>
        </authorList>
    </citation>
    <scope>NUCLEOTIDE SEQUENCE</scope>
</reference>
<dbReference type="Gene3D" id="3.40.630.10">
    <property type="entry name" value="Zn peptidases"/>
    <property type="match status" value="1"/>
</dbReference>
<keyword evidence="6 11" id="KW-0732">Signal</keyword>
<dbReference type="GO" id="GO:0008270">
    <property type="term" value="F:zinc ion binding"/>
    <property type="evidence" value="ECO:0007669"/>
    <property type="project" value="InterPro"/>
</dbReference>
<feature type="chain" id="PRO_5035454367" description="Peptidase M14 domain-containing protein" evidence="11">
    <location>
        <begin position="18"/>
        <end position="422"/>
    </location>
</feature>
<evidence type="ECO:0000256" key="3">
    <source>
        <dbReference type="ARBA" id="ARBA00022645"/>
    </source>
</evidence>
<dbReference type="PANTHER" id="PTHR11705">
    <property type="entry name" value="PROTEASE FAMILY M14 CARBOXYPEPTIDASE A,B"/>
    <property type="match status" value="1"/>
</dbReference>
<dbReference type="InterPro" id="IPR000834">
    <property type="entry name" value="Peptidase_M14"/>
</dbReference>
<keyword evidence="4" id="KW-0645">Protease</keyword>
<dbReference type="SUPFAM" id="SSF53187">
    <property type="entry name" value="Zn-dependent exopeptidases"/>
    <property type="match status" value="1"/>
</dbReference>
<dbReference type="GO" id="GO:0006508">
    <property type="term" value="P:proteolysis"/>
    <property type="evidence" value="ECO:0007669"/>
    <property type="project" value="UniProtKB-KW"/>
</dbReference>
<evidence type="ECO:0000256" key="5">
    <source>
        <dbReference type="ARBA" id="ARBA00022723"/>
    </source>
</evidence>
<dbReference type="PROSITE" id="PS00132">
    <property type="entry name" value="CARBOXYPEPT_ZN_1"/>
    <property type="match status" value="1"/>
</dbReference>
<dbReference type="GO" id="GO:0004181">
    <property type="term" value="F:metallocarboxypeptidase activity"/>
    <property type="evidence" value="ECO:0007669"/>
    <property type="project" value="InterPro"/>
</dbReference>
<evidence type="ECO:0000313" key="13">
    <source>
        <dbReference type="EMBL" id="CAH0728528.1"/>
    </source>
</evidence>
<proteinExistence type="inferred from homology"/>
<dbReference type="PANTHER" id="PTHR11705:SF140">
    <property type="entry name" value="FI02848P-RELATED"/>
    <property type="match status" value="1"/>
</dbReference>
<sequence length="422" mass="47664">MARWIACLFLLVAVVQARHEKYEGHLLYRVWGSSQQVASLEASLDILSAKPAAISASGTLEALIRLSPEQKDQWTTYFKSKQMGYKMVSNNLASILRVEDSMNRRSRQEADSSNSTITWDAYYNTEEINKYIDEIGAQYPELVTVINAGLSYEGRQIKYVRISTSRFEDLNKPVIVIDAAVHAREWVTAPVALYLIEQLVSGADPELVNRLDWIIIPMVNPDGYEYTINEDRLWRKTRSKAHEGADECPGVDGNRNYDFFWGTREASADPCSIIYEGPTPFSEPETRIVRDAVLSNLERTALYISLHSYGNMFLYSWGNDGTLPPNALVLHVGGIRMATAIDKLKLDKAKPYIVGNAAQVLYYSTGTSRDWTRGVGIPLTYTMELPGYEYDFVVPPTYIKQIVTESWAGIAEGAHYVLYLYQ</sequence>
<dbReference type="InterPro" id="IPR057246">
    <property type="entry name" value="CARBOXYPEPT_ZN_1"/>
</dbReference>
<comment type="similarity">
    <text evidence="2 10">Belongs to the peptidase M14 family.</text>
</comment>
<evidence type="ECO:0000256" key="11">
    <source>
        <dbReference type="SAM" id="SignalP"/>
    </source>
</evidence>
<dbReference type="SMART" id="SM00631">
    <property type="entry name" value="Zn_pept"/>
    <property type="match status" value="1"/>
</dbReference>
<evidence type="ECO:0000313" key="14">
    <source>
        <dbReference type="Proteomes" id="UP000838878"/>
    </source>
</evidence>
<dbReference type="GO" id="GO:0005615">
    <property type="term" value="C:extracellular space"/>
    <property type="evidence" value="ECO:0007669"/>
    <property type="project" value="TreeGrafter"/>
</dbReference>
<dbReference type="PROSITE" id="PS52035">
    <property type="entry name" value="PEPTIDASE_M14"/>
    <property type="match status" value="1"/>
</dbReference>
<dbReference type="OrthoDB" id="3626597at2759"/>
<evidence type="ECO:0000256" key="10">
    <source>
        <dbReference type="PROSITE-ProRule" id="PRU01379"/>
    </source>
</evidence>
<dbReference type="Proteomes" id="UP000838878">
    <property type="component" value="Chromosome 7"/>
</dbReference>
<evidence type="ECO:0000256" key="8">
    <source>
        <dbReference type="ARBA" id="ARBA00022833"/>
    </source>
</evidence>
<dbReference type="AlphaFoldDB" id="A0A8J9VS01"/>
<evidence type="ECO:0000256" key="1">
    <source>
        <dbReference type="ARBA" id="ARBA00001947"/>
    </source>
</evidence>
<evidence type="ECO:0000259" key="12">
    <source>
        <dbReference type="PROSITE" id="PS52035"/>
    </source>
</evidence>
<dbReference type="EMBL" id="OV170227">
    <property type="protein sequence ID" value="CAH0728528.1"/>
    <property type="molecule type" value="Genomic_DNA"/>
</dbReference>
<protein>
    <recommendedName>
        <fullName evidence="12">Peptidase M14 domain-containing protein</fullName>
    </recommendedName>
</protein>
<comment type="cofactor">
    <cofactor evidence="1">
        <name>Zn(2+)</name>
        <dbReference type="ChEBI" id="CHEBI:29105"/>
    </cofactor>
</comment>
<evidence type="ECO:0000256" key="4">
    <source>
        <dbReference type="ARBA" id="ARBA00022670"/>
    </source>
</evidence>
<keyword evidence="5" id="KW-0479">Metal-binding</keyword>
<evidence type="ECO:0000256" key="7">
    <source>
        <dbReference type="ARBA" id="ARBA00022801"/>
    </source>
</evidence>
<keyword evidence="8" id="KW-0862">Zinc</keyword>
<feature type="domain" description="Peptidase M14" evidence="12">
    <location>
        <begin position="121"/>
        <end position="417"/>
    </location>
</feature>
<feature type="active site" description="Proton donor/acceptor" evidence="10">
    <location>
        <position position="384"/>
    </location>
</feature>
<accession>A0A8J9VS01</accession>
<feature type="non-terminal residue" evidence="13">
    <location>
        <position position="422"/>
    </location>
</feature>
<dbReference type="Pfam" id="PF00246">
    <property type="entry name" value="Peptidase_M14"/>
    <property type="match status" value="1"/>
</dbReference>
<feature type="signal peptide" evidence="11">
    <location>
        <begin position="1"/>
        <end position="17"/>
    </location>
</feature>
<keyword evidence="3" id="KW-0121">Carboxypeptidase</keyword>
<organism evidence="13 14">
    <name type="scientific">Brenthis ino</name>
    <name type="common">lesser marbled fritillary</name>
    <dbReference type="NCBI Taxonomy" id="405034"/>
    <lineage>
        <taxon>Eukaryota</taxon>
        <taxon>Metazoa</taxon>
        <taxon>Ecdysozoa</taxon>
        <taxon>Arthropoda</taxon>
        <taxon>Hexapoda</taxon>
        <taxon>Insecta</taxon>
        <taxon>Pterygota</taxon>
        <taxon>Neoptera</taxon>
        <taxon>Endopterygota</taxon>
        <taxon>Lepidoptera</taxon>
        <taxon>Glossata</taxon>
        <taxon>Ditrysia</taxon>
        <taxon>Papilionoidea</taxon>
        <taxon>Nymphalidae</taxon>
        <taxon>Heliconiinae</taxon>
        <taxon>Argynnini</taxon>
        <taxon>Brenthis</taxon>
    </lineage>
</organism>
<name>A0A8J9VS01_9NEOP</name>
<keyword evidence="14" id="KW-1185">Reference proteome</keyword>
<dbReference type="PRINTS" id="PR00765">
    <property type="entry name" value="CRBOXYPTASEA"/>
</dbReference>
<evidence type="ECO:0000256" key="9">
    <source>
        <dbReference type="ARBA" id="ARBA00023049"/>
    </source>
</evidence>
<evidence type="ECO:0000256" key="2">
    <source>
        <dbReference type="ARBA" id="ARBA00005988"/>
    </source>
</evidence>